<evidence type="ECO:0000256" key="1">
    <source>
        <dbReference type="SAM" id="SignalP"/>
    </source>
</evidence>
<keyword evidence="3" id="KW-1185">Reference proteome</keyword>
<accession>A0A9N9CS31</accession>
<evidence type="ECO:0000313" key="2">
    <source>
        <dbReference type="EMBL" id="CAG8609088.1"/>
    </source>
</evidence>
<proteinExistence type="predicted"/>
<keyword evidence="1" id="KW-0732">Signal</keyword>
<gene>
    <name evidence="2" type="ORF">PBRASI_LOCUS8066</name>
</gene>
<dbReference type="EMBL" id="CAJVPI010001362">
    <property type="protein sequence ID" value="CAG8609088.1"/>
    <property type="molecule type" value="Genomic_DNA"/>
</dbReference>
<organism evidence="2 3">
    <name type="scientific">Paraglomus brasilianum</name>
    <dbReference type="NCBI Taxonomy" id="144538"/>
    <lineage>
        <taxon>Eukaryota</taxon>
        <taxon>Fungi</taxon>
        <taxon>Fungi incertae sedis</taxon>
        <taxon>Mucoromycota</taxon>
        <taxon>Glomeromycotina</taxon>
        <taxon>Glomeromycetes</taxon>
        <taxon>Paraglomerales</taxon>
        <taxon>Paraglomeraceae</taxon>
        <taxon>Paraglomus</taxon>
    </lineage>
</organism>
<name>A0A9N9CS31_9GLOM</name>
<reference evidence="2" key="1">
    <citation type="submission" date="2021-06" db="EMBL/GenBank/DDBJ databases">
        <authorList>
            <person name="Kallberg Y."/>
            <person name="Tangrot J."/>
            <person name="Rosling A."/>
        </authorList>
    </citation>
    <scope>NUCLEOTIDE SEQUENCE</scope>
    <source>
        <strain evidence="2">BR232B</strain>
    </source>
</reference>
<feature type="non-terminal residue" evidence="2">
    <location>
        <position position="178"/>
    </location>
</feature>
<comment type="caution">
    <text evidence="2">The sequence shown here is derived from an EMBL/GenBank/DDBJ whole genome shotgun (WGS) entry which is preliminary data.</text>
</comment>
<feature type="signal peptide" evidence="1">
    <location>
        <begin position="1"/>
        <end position="23"/>
    </location>
</feature>
<feature type="chain" id="PRO_5040349136" evidence="1">
    <location>
        <begin position="24"/>
        <end position="178"/>
    </location>
</feature>
<evidence type="ECO:0000313" key="3">
    <source>
        <dbReference type="Proteomes" id="UP000789739"/>
    </source>
</evidence>
<dbReference type="Proteomes" id="UP000789739">
    <property type="component" value="Unassembled WGS sequence"/>
</dbReference>
<protein>
    <submittedName>
        <fullName evidence="2">5029_t:CDS:1</fullName>
    </submittedName>
</protein>
<dbReference type="AlphaFoldDB" id="A0A9N9CS31"/>
<dbReference type="OrthoDB" id="2414191at2759"/>
<sequence length="178" mass="20240">MKHCISFTLVVFIICYLLTEVAPEKFHKALVVSSLKAGTKCHGYVTDCKGNVLFDRGLKDCSKFCTVSKRDNIPNAPFCSHMIVVDSNGKYYDQTIKSETDACFKVSGDAESGATEIAKSSRLKLLRKELRKLGVDYLTIEAAYVPDFTYASNKKQRELQELREDKEFDYPDFFAFER</sequence>